<dbReference type="Proteomes" id="UP000649768">
    <property type="component" value="Unassembled WGS sequence"/>
</dbReference>
<protein>
    <recommendedName>
        <fullName evidence="3">Haemolysin-type calcium binding-related domain-containing protein</fullName>
    </recommendedName>
</protein>
<reference evidence="1 2" key="1">
    <citation type="submission" date="2020-09" db="EMBL/GenBank/DDBJ databases">
        <title>Photobacterium sp. CAU 1568 isolated from sand of Sido Beach.</title>
        <authorList>
            <person name="Kim W."/>
        </authorList>
    </citation>
    <scope>NUCLEOTIDE SEQUENCE [LARGE SCALE GENOMIC DNA]</scope>
    <source>
        <strain evidence="1 2">CAU 1568</strain>
    </source>
</reference>
<organism evidence="1 2">
    <name type="scientific">Photobacterium arenosum</name>
    <dbReference type="NCBI Taxonomy" id="2774143"/>
    <lineage>
        <taxon>Bacteria</taxon>
        <taxon>Pseudomonadati</taxon>
        <taxon>Pseudomonadota</taxon>
        <taxon>Gammaproteobacteria</taxon>
        <taxon>Vibrionales</taxon>
        <taxon>Vibrionaceae</taxon>
        <taxon>Photobacterium</taxon>
    </lineage>
</organism>
<evidence type="ECO:0008006" key="3">
    <source>
        <dbReference type="Google" id="ProtNLM"/>
    </source>
</evidence>
<sequence length="123" mass="13568">MTFDVNQNGLFDDGDIRIIAGNASGSFTDIISSWAYSADYLVQLNSSNTMITFREMSGVIIGSSNTNYVSKLGGVKTHQHLVNDQLTEQKIILRTNRSLSGSLPQLDQLMQQLRLIDANTPMV</sequence>
<keyword evidence="2" id="KW-1185">Reference proteome</keyword>
<evidence type="ECO:0000313" key="2">
    <source>
        <dbReference type="Proteomes" id="UP000649768"/>
    </source>
</evidence>
<evidence type="ECO:0000313" key="1">
    <source>
        <dbReference type="EMBL" id="MBD8514592.1"/>
    </source>
</evidence>
<name>A0ABR9BPV7_9GAMM</name>
<dbReference type="EMBL" id="JACYTP010000014">
    <property type="protein sequence ID" value="MBD8514592.1"/>
    <property type="molecule type" value="Genomic_DNA"/>
</dbReference>
<proteinExistence type="predicted"/>
<comment type="caution">
    <text evidence="1">The sequence shown here is derived from an EMBL/GenBank/DDBJ whole genome shotgun (WGS) entry which is preliminary data.</text>
</comment>
<gene>
    <name evidence="1" type="ORF">IFO68_18070</name>
</gene>
<accession>A0ABR9BPV7</accession>
<dbReference type="RefSeq" id="WP_192017215.1">
    <property type="nucleotide sequence ID" value="NZ_JACYTP010000014.1"/>
</dbReference>